<name>C0EZC9_9FIRM</name>
<dbReference type="EMBL" id="ACEP01000129">
    <property type="protein sequence ID" value="EEG35363.1"/>
    <property type="molecule type" value="Genomic_DNA"/>
</dbReference>
<gene>
    <name evidence="1" type="ORF">EUBHAL_02790</name>
</gene>
<dbReference type="AlphaFoldDB" id="C0EZC9"/>
<evidence type="ECO:0000313" key="2">
    <source>
        <dbReference type="Proteomes" id="UP000003174"/>
    </source>
</evidence>
<accession>C0EZC9</accession>
<reference evidence="1 2" key="1">
    <citation type="submission" date="2009-01" db="EMBL/GenBank/DDBJ databases">
        <authorList>
            <person name="Fulton L."/>
            <person name="Clifton S."/>
            <person name="Fulton B."/>
            <person name="Xu J."/>
            <person name="Minx P."/>
            <person name="Pepin K.H."/>
            <person name="Johnson M."/>
            <person name="Bhonagiri V."/>
            <person name="Nash W.E."/>
            <person name="Mardis E.R."/>
            <person name="Wilson R.K."/>
        </authorList>
    </citation>
    <scope>NUCLEOTIDE SEQUENCE [LARGE SCALE GENOMIC DNA]</scope>
    <source>
        <strain evidence="1 2">DSM 3353</strain>
    </source>
</reference>
<sequence length="46" mass="5288">MVSEQVLDASGKANIQRAAIKITNMAYWLQWLRLFVLDELNQKPLA</sequence>
<protein>
    <submittedName>
        <fullName evidence="1">Uncharacterized protein</fullName>
    </submittedName>
</protein>
<proteinExistence type="predicted"/>
<dbReference type="Proteomes" id="UP000003174">
    <property type="component" value="Unassembled WGS sequence"/>
</dbReference>
<comment type="caution">
    <text evidence="1">The sequence shown here is derived from an EMBL/GenBank/DDBJ whole genome shotgun (WGS) entry which is preliminary data.</text>
</comment>
<evidence type="ECO:0000313" key="1">
    <source>
        <dbReference type="EMBL" id="EEG35363.1"/>
    </source>
</evidence>
<organism evidence="1 2">
    <name type="scientific">Anaerobutyricum hallii DSM 3353</name>
    <dbReference type="NCBI Taxonomy" id="411469"/>
    <lineage>
        <taxon>Bacteria</taxon>
        <taxon>Bacillati</taxon>
        <taxon>Bacillota</taxon>
        <taxon>Clostridia</taxon>
        <taxon>Lachnospirales</taxon>
        <taxon>Lachnospiraceae</taxon>
        <taxon>Anaerobutyricum</taxon>
    </lineage>
</organism>
<reference evidence="1 2" key="2">
    <citation type="submission" date="2009-02" db="EMBL/GenBank/DDBJ databases">
        <title>Draft genome sequence of Eubacterium hallii (DSM 3353).</title>
        <authorList>
            <person name="Sudarsanam P."/>
            <person name="Ley R."/>
            <person name="Guruge J."/>
            <person name="Turnbaugh P.J."/>
            <person name="Mahowald M."/>
            <person name="Liep D."/>
            <person name="Gordon J."/>
        </authorList>
    </citation>
    <scope>NUCLEOTIDE SEQUENCE [LARGE SCALE GENOMIC DNA]</scope>
    <source>
        <strain evidence="1 2">DSM 3353</strain>
    </source>
</reference>